<feature type="transmembrane region" description="Helical" evidence="8">
    <location>
        <begin position="226"/>
        <end position="245"/>
    </location>
</feature>
<accession>A0A6I2QX11</accession>
<dbReference type="Pfam" id="PF03547">
    <property type="entry name" value="Mem_trans"/>
    <property type="match status" value="2"/>
</dbReference>
<evidence type="ECO:0000256" key="5">
    <source>
        <dbReference type="ARBA" id="ARBA00022692"/>
    </source>
</evidence>
<proteinExistence type="inferred from homology"/>
<dbReference type="GO" id="GO:0055085">
    <property type="term" value="P:transmembrane transport"/>
    <property type="evidence" value="ECO:0007669"/>
    <property type="project" value="InterPro"/>
</dbReference>
<comment type="subcellular location">
    <subcellularLocation>
        <location evidence="1">Cell membrane</location>
        <topology evidence="1">Multi-pass membrane protein</topology>
    </subcellularLocation>
</comment>
<dbReference type="PANTHER" id="PTHR36838">
    <property type="entry name" value="AUXIN EFFLUX CARRIER FAMILY PROTEIN"/>
    <property type="match status" value="1"/>
</dbReference>
<dbReference type="GO" id="GO:0005886">
    <property type="term" value="C:plasma membrane"/>
    <property type="evidence" value="ECO:0007669"/>
    <property type="project" value="UniProtKB-SubCell"/>
</dbReference>
<gene>
    <name evidence="9" type="ORF">GKE97_02170</name>
</gene>
<evidence type="ECO:0000256" key="2">
    <source>
        <dbReference type="ARBA" id="ARBA00010145"/>
    </source>
</evidence>
<keyword evidence="6 8" id="KW-1133">Transmembrane helix</keyword>
<feature type="transmembrane region" description="Helical" evidence="8">
    <location>
        <begin position="130"/>
        <end position="151"/>
    </location>
</feature>
<evidence type="ECO:0000256" key="1">
    <source>
        <dbReference type="ARBA" id="ARBA00004651"/>
    </source>
</evidence>
<feature type="transmembrane region" description="Helical" evidence="8">
    <location>
        <begin position="73"/>
        <end position="92"/>
    </location>
</feature>
<feature type="transmembrane region" description="Helical" evidence="8">
    <location>
        <begin position="104"/>
        <end position="124"/>
    </location>
</feature>
<feature type="transmembrane region" description="Helical" evidence="8">
    <location>
        <begin position="12"/>
        <end position="31"/>
    </location>
</feature>
<feature type="transmembrane region" description="Helical" evidence="8">
    <location>
        <begin position="252"/>
        <end position="274"/>
    </location>
</feature>
<comment type="similarity">
    <text evidence="2">Belongs to the auxin efflux carrier (TC 2.A.69) family.</text>
</comment>
<keyword evidence="4" id="KW-1003">Cell membrane</keyword>
<evidence type="ECO:0000256" key="4">
    <source>
        <dbReference type="ARBA" id="ARBA00022475"/>
    </source>
</evidence>
<dbReference type="Gene3D" id="1.20.1530.20">
    <property type="match status" value="1"/>
</dbReference>
<evidence type="ECO:0000256" key="6">
    <source>
        <dbReference type="ARBA" id="ARBA00022989"/>
    </source>
</evidence>
<dbReference type="AlphaFoldDB" id="A0A6I2QX11"/>
<keyword evidence="5 8" id="KW-0812">Transmembrane</keyword>
<sequence>MEMLSNLLTVTGQVATLFLMMAVGFVLGRAGKMTEAGRSQMSYLLLYIVCPCVMVDCFLVERTPALTQEVAVGSAAALACYLLFFAVSLLFFRRQPADARDTLRFAAVYGNIGFMGLPLVQSILGEEALVYGALALLAFNLTSWTLGVLIMGGRAAFSLRRAVLNPGVVGIGLGLLCFLSGLRFPSPVGASLSFLSDLNTPLAMVVIGTQLAEADLPSTFRQPRNYLVSFLRLALFPTLTALLLLPLRSSSGLYCALVLLSATPVAGTTSLFAQQFGRDTAPAAESITLSTLLSILTLPLFAVLARGISMF</sequence>
<evidence type="ECO:0000313" key="9">
    <source>
        <dbReference type="EMBL" id="MSB18319.1"/>
    </source>
</evidence>
<dbReference type="InterPro" id="IPR004776">
    <property type="entry name" value="Mem_transp_PIN-like"/>
</dbReference>
<name>A0A6I2QX11_FLAPL</name>
<dbReference type="InterPro" id="IPR038770">
    <property type="entry name" value="Na+/solute_symporter_sf"/>
</dbReference>
<keyword evidence="3" id="KW-0813">Transport</keyword>
<organism evidence="9 10">
    <name type="scientific">Flavonifractor plautii</name>
    <name type="common">Fusobacterium plautii</name>
    <dbReference type="NCBI Taxonomy" id="292800"/>
    <lineage>
        <taxon>Bacteria</taxon>
        <taxon>Bacillati</taxon>
        <taxon>Bacillota</taxon>
        <taxon>Clostridia</taxon>
        <taxon>Eubacteriales</taxon>
        <taxon>Oscillospiraceae</taxon>
        <taxon>Flavonifractor</taxon>
    </lineage>
</organism>
<keyword evidence="7 8" id="KW-0472">Membrane</keyword>
<comment type="caution">
    <text evidence="9">The sequence shown here is derived from an EMBL/GenBank/DDBJ whole genome shotgun (WGS) entry which is preliminary data.</text>
</comment>
<reference evidence="9 10" key="1">
    <citation type="journal article" date="2019" name="Nat. Med.">
        <title>A library of human gut bacterial isolates paired with longitudinal multiomics data enables mechanistic microbiome research.</title>
        <authorList>
            <person name="Poyet M."/>
            <person name="Groussin M."/>
            <person name="Gibbons S.M."/>
            <person name="Avila-Pacheco J."/>
            <person name="Jiang X."/>
            <person name="Kearney S.M."/>
            <person name="Perrotta A.R."/>
            <person name="Berdy B."/>
            <person name="Zhao S."/>
            <person name="Lieberman T.D."/>
            <person name="Swanson P.K."/>
            <person name="Smith M."/>
            <person name="Roesemann S."/>
            <person name="Alexander J.E."/>
            <person name="Rich S.A."/>
            <person name="Livny J."/>
            <person name="Vlamakis H."/>
            <person name="Clish C."/>
            <person name="Bullock K."/>
            <person name="Deik A."/>
            <person name="Scott J."/>
            <person name="Pierce K.A."/>
            <person name="Xavier R.J."/>
            <person name="Alm E.J."/>
        </authorList>
    </citation>
    <scope>NUCLEOTIDE SEQUENCE [LARGE SCALE GENOMIC DNA]</scope>
    <source>
        <strain evidence="9 10">BIOML-A2</strain>
    </source>
</reference>
<evidence type="ECO:0000256" key="8">
    <source>
        <dbReference type="SAM" id="Phobius"/>
    </source>
</evidence>
<feature type="transmembrane region" description="Helical" evidence="8">
    <location>
        <begin position="163"/>
        <end position="184"/>
    </location>
</feature>
<evidence type="ECO:0000256" key="3">
    <source>
        <dbReference type="ARBA" id="ARBA00022448"/>
    </source>
</evidence>
<dbReference type="Proteomes" id="UP000434475">
    <property type="component" value="Unassembled WGS sequence"/>
</dbReference>
<evidence type="ECO:0000313" key="10">
    <source>
        <dbReference type="Proteomes" id="UP000434475"/>
    </source>
</evidence>
<protein>
    <submittedName>
        <fullName evidence="9">AEC family transporter</fullName>
    </submittedName>
</protein>
<feature type="transmembrane region" description="Helical" evidence="8">
    <location>
        <begin position="43"/>
        <end position="61"/>
    </location>
</feature>
<feature type="transmembrane region" description="Helical" evidence="8">
    <location>
        <begin position="286"/>
        <end position="305"/>
    </location>
</feature>
<dbReference type="EMBL" id="WKPR01000002">
    <property type="protein sequence ID" value="MSB18319.1"/>
    <property type="molecule type" value="Genomic_DNA"/>
</dbReference>
<evidence type="ECO:0000256" key="7">
    <source>
        <dbReference type="ARBA" id="ARBA00023136"/>
    </source>
</evidence>
<dbReference type="PANTHER" id="PTHR36838:SF1">
    <property type="entry name" value="SLR1864 PROTEIN"/>
    <property type="match status" value="1"/>
</dbReference>